<dbReference type="GO" id="GO:0008725">
    <property type="term" value="F:DNA-3-methyladenine glycosylase activity"/>
    <property type="evidence" value="ECO:0007669"/>
    <property type="project" value="TreeGrafter"/>
</dbReference>
<accession>A0A1I1WBB8</accession>
<evidence type="ECO:0000256" key="11">
    <source>
        <dbReference type="ARBA" id="ARBA00023159"/>
    </source>
</evidence>
<keyword evidence="6" id="KW-0479">Metal-binding</keyword>
<dbReference type="Gene3D" id="1.10.340.30">
    <property type="entry name" value="Hypothetical protein, domain 2"/>
    <property type="match status" value="1"/>
</dbReference>
<dbReference type="InterPro" id="IPR051912">
    <property type="entry name" value="Alkylbase_DNA_Glycosylase/TA"/>
</dbReference>
<dbReference type="InterPro" id="IPR009057">
    <property type="entry name" value="Homeodomain-like_sf"/>
</dbReference>
<dbReference type="GO" id="GO:0003700">
    <property type="term" value="F:DNA-binding transcription factor activity"/>
    <property type="evidence" value="ECO:0007669"/>
    <property type="project" value="InterPro"/>
</dbReference>
<dbReference type="GO" id="GO:0008270">
    <property type="term" value="F:zinc ion binding"/>
    <property type="evidence" value="ECO:0007669"/>
    <property type="project" value="InterPro"/>
</dbReference>
<dbReference type="InterPro" id="IPR018060">
    <property type="entry name" value="HTH_AraC"/>
</dbReference>
<dbReference type="InterPro" id="IPR035451">
    <property type="entry name" value="Ada-like_dom_sf"/>
</dbReference>
<dbReference type="InterPro" id="IPR004026">
    <property type="entry name" value="Ada_DNA_repair_Zn-bd"/>
</dbReference>
<dbReference type="SUPFAM" id="SSF57884">
    <property type="entry name" value="Ada DNA repair protein, N-terminal domain (N-Ada 10)"/>
    <property type="match status" value="1"/>
</dbReference>
<dbReference type="InterPro" id="IPR011257">
    <property type="entry name" value="DNA_glycosylase"/>
</dbReference>
<dbReference type="InterPro" id="IPR037046">
    <property type="entry name" value="AlkA_N_sf"/>
</dbReference>
<dbReference type="Gene3D" id="3.40.10.10">
    <property type="entry name" value="DNA Methylphosphotriester Repair Domain"/>
    <property type="match status" value="1"/>
</dbReference>
<feature type="compositionally biased region" description="Low complexity" evidence="14">
    <location>
        <begin position="51"/>
        <end position="61"/>
    </location>
</feature>
<dbReference type="EMBL" id="FOMQ01000009">
    <property type="protein sequence ID" value="SFD92402.1"/>
    <property type="molecule type" value="Genomic_DNA"/>
</dbReference>
<evidence type="ECO:0000256" key="12">
    <source>
        <dbReference type="ARBA" id="ARBA00023163"/>
    </source>
</evidence>
<comment type="catalytic activity">
    <reaction evidence="1">
        <text>Hydrolysis of alkylated DNA, releasing 3-methyladenine, 3-methylguanine, 7-methylguanine and 7-methyladenine.</text>
        <dbReference type="EC" id="3.2.2.21"/>
    </reaction>
</comment>
<dbReference type="InterPro" id="IPR010316">
    <property type="entry name" value="AlkA_N"/>
</dbReference>
<evidence type="ECO:0000256" key="13">
    <source>
        <dbReference type="ARBA" id="ARBA00023204"/>
    </source>
</evidence>
<evidence type="ECO:0000313" key="17">
    <source>
        <dbReference type="Proteomes" id="UP000199517"/>
    </source>
</evidence>
<dbReference type="SMART" id="SM01009">
    <property type="entry name" value="AlkA_N"/>
    <property type="match status" value="1"/>
</dbReference>
<keyword evidence="12" id="KW-0804">Transcription</keyword>
<gene>
    <name evidence="16" type="ORF">SAMN04489710_10916</name>
</gene>
<dbReference type="SUPFAM" id="SSF46689">
    <property type="entry name" value="Homeodomain-like"/>
    <property type="match status" value="1"/>
</dbReference>
<feature type="domain" description="HTH araC/xylS-type" evidence="15">
    <location>
        <begin position="151"/>
        <end position="258"/>
    </location>
</feature>
<dbReference type="GO" id="GO:0032259">
    <property type="term" value="P:methylation"/>
    <property type="evidence" value="ECO:0007669"/>
    <property type="project" value="UniProtKB-KW"/>
</dbReference>
<dbReference type="GO" id="GO:0006307">
    <property type="term" value="P:DNA alkylation repair"/>
    <property type="evidence" value="ECO:0007669"/>
    <property type="project" value="TreeGrafter"/>
</dbReference>
<keyword evidence="8" id="KW-0862">Zinc</keyword>
<evidence type="ECO:0000256" key="5">
    <source>
        <dbReference type="ARBA" id="ARBA00022679"/>
    </source>
</evidence>
<evidence type="ECO:0000256" key="10">
    <source>
        <dbReference type="ARBA" id="ARBA00023125"/>
    </source>
</evidence>
<keyword evidence="7" id="KW-0227">DNA damage</keyword>
<dbReference type="GO" id="GO:0043916">
    <property type="term" value="F:DNA-7-methylguanine glycosylase activity"/>
    <property type="evidence" value="ECO:0007669"/>
    <property type="project" value="TreeGrafter"/>
</dbReference>
<protein>
    <recommendedName>
        <fullName evidence="3">DNA-3-methyladenine glycosylase II</fullName>
        <ecNumber evidence="3">3.2.2.21</ecNumber>
    </recommendedName>
</protein>
<name>A0A1I1WBB8_9BURK</name>
<dbReference type="SMART" id="SM00342">
    <property type="entry name" value="HTH_ARAC"/>
    <property type="match status" value="1"/>
</dbReference>
<dbReference type="Pfam" id="PF02805">
    <property type="entry name" value="Ada_Zn_binding"/>
    <property type="match status" value="1"/>
</dbReference>
<feature type="region of interest" description="Disordered" evidence="14">
    <location>
        <begin position="1"/>
        <end position="61"/>
    </location>
</feature>
<evidence type="ECO:0000313" key="16">
    <source>
        <dbReference type="EMBL" id="SFD92402.1"/>
    </source>
</evidence>
<evidence type="ECO:0000256" key="7">
    <source>
        <dbReference type="ARBA" id="ARBA00022763"/>
    </source>
</evidence>
<reference evidence="17" key="1">
    <citation type="submission" date="2016-10" db="EMBL/GenBank/DDBJ databases">
        <authorList>
            <person name="Varghese N."/>
            <person name="Submissions S."/>
        </authorList>
    </citation>
    <scope>NUCLEOTIDE SEQUENCE [LARGE SCALE GENOMIC DNA]</scope>
    <source>
        <strain evidence="17">DSM 7481</strain>
    </source>
</reference>
<dbReference type="InterPro" id="IPR023170">
    <property type="entry name" value="HhH_base_excis_C"/>
</dbReference>
<keyword evidence="10" id="KW-0238">DNA-binding</keyword>
<evidence type="ECO:0000256" key="6">
    <source>
        <dbReference type="ARBA" id="ARBA00022723"/>
    </source>
</evidence>
<keyword evidence="9" id="KW-0805">Transcription regulation</keyword>
<comment type="cofactor">
    <cofactor evidence="2">
        <name>Zn(2+)</name>
        <dbReference type="ChEBI" id="CHEBI:29105"/>
    </cofactor>
</comment>
<evidence type="ECO:0000256" key="9">
    <source>
        <dbReference type="ARBA" id="ARBA00023015"/>
    </source>
</evidence>
<evidence type="ECO:0000256" key="3">
    <source>
        <dbReference type="ARBA" id="ARBA00012000"/>
    </source>
</evidence>
<dbReference type="GO" id="GO:0008168">
    <property type="term" value="F:methyltransferase activity"/>
    <property type="evidence" value="ECO:0007669"/>
    <property type="project" value="UniProtKB-KW"/>
</dbReference>
<dbReference type="GO" id="GO:0032993">
    <property type="term" value="C:protein-DNA complex"/>
    <property type="evidence" value="ECO:0007669"/>
    <property type="project" value="TreeGrafter"/>
</dbReference>
<dbReference type="PROSITE" id="PS01124">
    <property type="entry name" value="HTH_ARAC_FAMILY_2"/>
    <property type="match status" value="1"/>
</dbReference>
<dbReference type="GO" id="GO:0005737">
    <property type="term" value="C:cytoplasm"/>
    <property type="evidence" value="ECO:0007669"/>
    <property type="project" value="TreeGrafter"/>
</dbReference>
<dbReference type="Pfam" id="PF00730">
    <property type="entry name" value="HhH-GPD"/>
    <property type="match status" value="1"/>
</dbReference>
<dbReference type="GO" id="GO:0006285">
    <property type="term" value="P:base-excision repair, AP site formation"/>
    <property type="evidence" value="ECO:0007669"/>
    <property type="project" value="TreeGrafter"/>
</dbReference>
<dbReference type="AlphaFoldDB" id="A0A1I1WBB8"/>
<evidence type="ECO:0000256" key="4">
    <source>
        <dbReference type="ARBA" id="ARBA00022603"/>
    </source>
</evidence>
<dbReference type="SMART" id="SM00478">
    <property type="entry name" value="ENDO3c"/>
    <property type="match status" value="1"/>
</dbReference>
<dbReference type="Proteomes" id="UP000199517">
    <property type="component" value="Unassembled WGS sequence"/>
</dbReference>
<dbReference type="GO" id="GO:0043565">
    <property type="term" value="F:sequence-specific DNA binding"/>
    <property type="evidence" value="ECO:0007669"/>
    <property type="project" value="InterPro"/>
</dbReference>
<dbReference type="Gene3D" id="3.30.310.20">
    <property type="entry name" value="DNA-3-methyladenine glycosylase AlkA, N-terminal domain"/>
    <property type="match status" value="1"/>
</dbReference>
<dbReference type="PROSITE" id="PS00041">
    <property type="entry name" value="HTH_ARAC_FAMILY_1"/>
    <property type="match status" value="1"/>
</dbReference>
<dbReference type="Gene3D" id="1.10.10.60">
    <property type="entry name" value="Homeodomain-like"/>
    <property type="match status" value="2"/>
</dbReference>
<proteinExistence type="predicted"/>
<evidence type="ECO:0000259" key="15">
    <source>
        <dbReference type="PROSITE" id="PS01124"/>
    </source>
</evidence>
<dbReference type="Pfam" id="PF06029">
    <property type="entry name" value="AlkA_N"/>
    <property type="match status" value="1"/>
</dbReference>
<dbReference type="InterPro" id="IPR018062">
    <property type="entry name" value="HTH_AraC-typ_CS"/>
</dbReference>
<keyword evidence="11" id="KW-0010">Activator</keyword>
<dbReference type="Gene3D" id="1.10.1670.10">
    <property type="entry name" value="Helix-hairpin-Helix base-excision DNA repair enzymes (C-terminal)"/>
    <property type="match status" value="1"/>
</dbReference>
<dbReference type="Pfam" id="PF12833">
    <property type="entry name" value="HTH_18"/>
    <property type="match status" value="1"/>
</dbReference>
<dbReference type="SUPFAM" id="SSF55945">
    <property type="entry name" value="TATA-box binding protein-like"/>
    <property type="match status" value="1"/>
</dbReference>
<keyword evidence="17" id="KW-1185">Reference proteome</keyword>
<evidence type="ECO:0000256" key="8">
    <source>
        <dbReference type="ARBA" id="ARBA00022833"/>
    </source>
</evidence>
<sequence length="583" mass="61307">MAEQSPFHAGPAKSLTSPTPCRAQVRKRPAPAAPVPMMASMHTPPAPPDRPAAGAQDAPAAGPALDESRYLALAARDARFDGRFFTGVTSTGIYCRPVCAVRTPRRENCRFFALAAQAESAGFRPCLRCRPELAPRMPAWSVQDAQGILVREALRLLDAEGAADGSAPGAGAAAPMQRLADRLGVSDRHLRRVFEAALGISPLQYLQTRRLLNAKQLLTDTALPVTQVALVSGFGSVRRFNAAFAQHYGLNPTALRRAGGQAAAGAPAAGGTVRLAYRPPLDVPALLGFFAQRQIHGMEAVDLAARAGPELRRTVRLRAADGSEHAGWICARFDGTAAARPQVLLQVSSSLLPLLPCVIARVRGLFDLDADPAAINAVLHADFPHGDGLRVPGAWDGFELAVRAVLGQQITVAAARTLAQRLVERWGEPTQTPWPALSRLFPAPGVLAAAEGEALGQLGIVRQRQAAIVALARAVAEGRLALHAAADVDATTSALRALPGIGDWTAQYIAMRALRWPDAFPAGDVALHKALGVQGAPRPARAAEDASQAWRPWRSYAVVRAWAGAGGPAAASPPPAPPGKLSN</sequence>
<dbReference type="STRING" id="32040.SAMN04489710_10916"/>
<dbReference type="PANTHER" id="PTHR43003:SF13">
    <property type="entry name" value="DNA-3-METHYLADENINE GLYCOSYLASE 2"/>
    <property type="match status" value="1"/>
</dbReference>
<dbReference type="InterPro" id="IPR003265">
    <property type="entry name" value="HhH-GPD_domain"/>
</dbReference>
<dbReference type="SUPFAM" id="SSF48150">
    <property type="entry name" value="DNA-glycosylase"/>
    <property type="match status" value="1"/>
</dbReference>
<dbReference type="CDD" id="cd00056">
    <property type="entry name" value="ENDO3c"/>
    <property type="match status" value="1"/>
</dbReference>
<dbReference type="GO" id="GO:0032131">
    <property type="term" value="F:alkylated DNA binding"/>
    <property type="evidence" value="ECO:0007669"/>
    <property type="project" value="TreeGrafter"/>
</dbReference>
<organism evidence="16 17">
    <name type="scientific">Paracidovorax konjaci</name>
    <dbReference type="NCBI Taxonomy" id="32040"/>
    <lineage>
        <taxon>Bacteria</taxon>
        <taxon>Pseudomonadati</taxon>
        <taxon>Pseudomonadota</taxon>
        <taxon>Betaproteobacteria</taxon>
        <taxon>Burkholderiales</taxon>
        <taxon>Comamonadaceae</taxon>
        <taxon>Paracidovorax</taxon>
    </lineage>
</organism>
<evidence type="ECO:0000256" key="1">
    <source>
        <dbReference type="ARBA" id="ARBA00000086"/>
    </source>
</evidence>
<keyword evidence="4" id="KW-0489">Methyltransferase</keyword>
<keyword evidence="5" id="KW-0808">Transferase</keyword>
<keyword evidence="13" id="KW-0234">DNA repair</keyword>
<evidence type="ECO:0000256" key="14">
    <source>
        <dbReference type="SAM" id="MobiDB-lite"/>
    </source>
</evidence>
<dbReference type="EC" id="3.2.2.21" evidence="3"/>
<evidence type="ECO:0000256" key="2">
    <source>
        <dbReference type="ARBA" id="ARBA00001947"/>
    </source>
</evidence>
<dbReference type="PANTHER" id="PTHR43003">
    <property type="entry name" value="DNA-3-METHYLADENINE GLYCOSYLASE"/>
    <property type="match status" value="1"/>
</dbReference>